<name>A0AA89ASI2_9ASTE</name>
<accession>A0AA89ASI2</accession>
<dbReference type="InterPro" id="IPR044784">
    <property type="entry name" value="At1g01640-like"/>
</dbReference>
<dbReference type="SMART" id="SM00225">
    <property type="entry name" value="BTB"/>
    <property type="match status" value="2"/>
</dbReference>
<dbReference type="Gene3D" id="1.25.40.420">
    <property type="match status" value="2"/>
</dbReference>
<feature type="domain" description="BTB" evidence="3">
    <location>
        <begin position="301"/>
        <end position="371"/>
    </location>
</feature>
<evidence type="ECO:0000256" key="1">
    <source>
        <dbReference type="ARBA" id="ARBA00002668"/>
    </source>
</evidence>
<dbReference type="CDD" id="cd14733">
    <property type="entry name" value="BACK"/>
    <property type="match status" value="2"/>
</dbReference>
<dbReference type="InterPro" id="IPR011333">
    <property type="entry name" value="SKP1/BTB/POZ_sf"/>
</dbReference>
<evidence type="ECO:0000313" key="4">
    <source>
        <dbReference type="EMBL" id="KAK3015209.1"/>
    </source>
</evidence>
<dbReference type="PANTHER" id="PTHR47274">
    <property type="entry name" value="BTB/POZ DOMAIN CONTAINING PROTEIN, EXPRESSED-RELATED"/>
    <property type="match status" value="1"/>
</dbReference>
<reference evidence="4" key="1">
    <citation type="submission" date="2022-12" db="EMBL/GenBank/DDBJ databases">
        <title>Draft genome assemblies for two species of Escallonia (Escalloniales).</title>
        <authorList>
            <person name="Chanderbali A."/>
            <person name="Dervinis C."/>
            <person name="Anghel I."/>
            <person name="Soltis D."/>
            <person name="Soltis P."/>
            <person name="Zapata F."/>
        </authorList>
    </citation>
    <scope>NUCLEOTIDE SEQUENCE</scope>
    <source>
        <strain evidence="4">UCBG64.0493</strain>
        <tissue evidence="4">Leaf</tissue>
    </source>
</reference>
<comment type="function">
    <text evidence="1">May act as a substrate-specific adapter of an E3 ubiquitin-protein ligase complex (CUL3-RBX1-BTB) which mediates the ubiquitination and subsequent proteasomal degradation of target proteins.</text>
</comment>
<gene>
    <name evidence="4" type="ORF">RJ639_005418</name>
</gene>
<dbReference type="PANTHER" id="PTHR47274:SF1">
    <property type="entry name" value="BTB_POZ DOMAIN CONTAINING PROTEIN, EXPRESSED"/>
    <property type="match status" value="1"/>
</dbReference>
<dbReference type="AlphaFoldDB" id="A0AA89ASI2"/>
<dbReference type="EMBL" id="JAVXUP010001161">
    <property type="protein sequence ID" value="KAK3015209.1"/>
    <property type="molecule type" value="Genomic_DNA"/>
</dbReference>
<dbReference type="CDD" id="cd18186">
    <property type="entry name" value="BTB_POZ_ZBTB_KLHL-like"/>
    <property type="match status" value="2"/>
</dbReference>
<dbReference type="PROSITE" id="PS50097">
    <property type="entry name" value="BTB"/>
    <property type="match status" value="2"/>
</dbReference>
<dbReference type="SUPFAM" id="SSF54695">
    <property type="entry name" value="POZ domain"/>
    <property type="match status" value="2"/>
</dbReference>
<comment type="caution">
    <text evidence="4">The sequence shown here is derived from an EMBL/GenBank/DDBJ whole genome shotgun (WGS) entry which is preliminary data.</text>
</comment>
<evidence type="ECO:0000259" key="3">
    <source>
        <dbReference type="PROSITE" id="PS50097"/>
    </source>
</evidence>
<dbReference type="InterPro" id="IPR000210">
    <property type="entry name" value="BTB/POZ_dom"/>
</dbReference>
<keyword evidence="5" id="KW-1185">Reference proteome</keyword>
<evidence type="ECO:0000256" key="2">
    <source>
        <dbReference type="ARBA" id="ARBA00004906"/>
    </source>
</evidence>
<protein>
    <recommendedName>
        <fullName evidence="3">BTB domain-containing protein</fullName>
    </recommendedName>
</protein>
<evidence type="ECO:0000313" key="5">
    <source>
        <dbReference type="Proteomes" id="UP001188597"/>
    </source>
</evidence>
<dbReference type="Pfam" id="PF00651">
    <property type="entry name" value="BTB"/>
    <property type="match status" value="2"/>
</dbReference>
<proteinExistence type="predicted"/>
<feature type="domain" description="BTB" evidence="3">
    <location>
        <begin position="99"/>
        <end position="169"/>
    </location>
</feature>
<sequence>MDCSICSAMPFILRPPRNTICGACFEGARSIIALTNKLDTDKGFTDKPSNPTISPPNSSKGFANALKWLKEMKEMEDELSGKLSFLGGFRAAFRDQIHTDIQVKPGLNGPSIPAHRALLAARSDIFRHMLDSDGCKAPPSDTIILPDLNYEEVDSLLEFLYSGHLPKEKMEKHVYTLCISADKYEIPFLQRFCENQMLESLNSSNALDVLEIFDTCCNQSLKETALNFIVKNMEDVVFSARFDAFALKNPHLTALKALRSLQGFANALKWVKEMKDIEELQNEKLRFLGGFVVAFKEQTHTDIQVKPGNNGRPIPAHRALLAARSSIFKNMLDSDGYKAPPHDTITLPELNHEELDCLLEFLYSGNLPKEKVEKHVYSLSVAADKYEIEYLQKFCDSQMLRSLNSSNALDVLEISDTCSNQRLKEAALNFIVRNMGDIVFSAKFDAFAFKNPHLSVQITRTSFMDVDYKRNELGIEREKCPSFA</sequence>
<dbReference type="Proteomes" id="UP001188597">
    <property type="component" value="Unassembled WGS sequence"/>
</dbReference>
<dbReference type="Gene3D" id="3.30.710.10">
    <property type="entry name" value="Potassium Channel Kv1.1, Chain A"/>
    <property type="match status" value="2"/>
</dbReference>
<organism evidence="4 5">
    <name type="scientific">Escallonia herrerae</name>
    <dbReference type="NCBI Taxonomy" id="1293975"/>
    <lineage>
        <taxon>Eukaryota</taxon>
        <taxon>Viridiplantae</taxon>
        <taxon>Streptophyta</taxon>
        <taxon>Embryophyta</taxon>
        <taxon>Tracheophyta</taxon>
        <taxon>Spermatophyta</taxon>
        <taxon>Magnoliopsida</taxon>
        <taxon>eudicotyledons</taxon>
        <taxon>Gunneridae</taxon>
        <taxon>Pentapetalae</taxon>
        <taxon>asterids</taxon>
        <taxon>campanulids</taxon>
        <taxon>Escalloniales</taxon>
        <taxon>Escalloniaceae</taxon>
        <taxon>Escallonia</taxon>
    </lineage>
</organism>
<comment type="pathway">
    <text evidence="2">Protein modification; protein ubiquitination.</text>
</comment>